<comment type="caution">
    <text evidence="2">The sequence shown here is derived from an EMBL/GenBank/DDBJ whole genome shotgun (WGS) entry which is preliminary data.</text>
</comment>
<accession>A0ABR2GDI8</accession>
<sequence length="100" mass="10808">MNATSSQQQGRRRGGHLQKKGSLPRLLDSPSLPLALVVDEDIALREKLSLGGVGNEAISIKTLAQEMVAIGLDGFEIMWVEGSMVLLALLEVSSRLVWLP</sequence>
<evidence type="ECO:0000256" key="1">
    <source>
        <dbReference type="SAM" id="MobiDB-lite"/>
    </source>
</evidence>
<organism evidence="2 3">
    <name type="scientific">Hibiscus sabdariffa</name>
    <name type="common">roselle</name>
    <dbReference type="NCBI Taxonomy" id="183260"/>
    <lineage>
        <taxon>Eukaryota</taxon>
        <taxon>Viridiplantae</taxon>
        <taxon>Streptophyta</taxon>
        <taxon>Embryophyta</taxon>
        <taxon>Tracheophyta</taxon>
        <taxon>Spermatophyta</taxon>
        <taxon>Magnoliopsida</taxon>
        <taxon>eudicotyledons</taxon>
        <taxon>Gunneridae</taxon>
        <taxon>Pentapetalae</taxon>
        <taxon>rosids</taxon>
        <taxon>malvids</taxon>
        <taxon>Malvales</taxon>
        <taxon>Malvaceae</taxon>
        <taxon>Malvoideae</taxon>
        <taxon>Hibiscus</taxon>
    </lineage>
</organism>
<dbReference type="EMBL" id="JBBPBM010000001">
    <property type="protein sequence ID" value="KAK8600556.1"/>
    <property type="molecule type" value="Genomic_DNA"/>
</dbReference>
<keyword evidence="3" id="KW-1185">Reference proteome</keyword>
<gene>
    <name evidence="2" type="ORF">V6N12_050409</name>
</gene>
<name>A0ABR2GDI8_9ROSI</name>
<proteinExistence type="predicted"/>
<protein>
    <submittedName>
        <fullName evidence="2">Uncharacterized protein</fullName>
    </submittedName>
</protein>
<evidence type="ECO:0000313" key="3">
    <source>
        <dbReference type="Proteomes" id="UP001472677"/>
    </source>
</evidence>
<reference evidence="2 3" key="1">
    <citation type="journal article" date="2024" name="G3 (Bethesda)">
        <title>Genome assembly of Hibiscus sabdariffa L. provides insights into metabolisms of medicinal natural products.</title>
        <authorList>
            <person name="Kim T."/>
        </authorList>
    </citation>
    <scope>NUCLEOTIDE SEQUENCE [LARGE SCALE GENOMIC DNA]</scope>
    <source>
        <strain evidence="2">TK-2024</strain>
        <tissue evidence="2">Old leaves</tissue>
    </source>
</reference>
<feature type="compositionally biased region" description="Basic residues" evidence="1">
    <location>
        <begin position="10"/>
        <end position="19"/>
    </location>
</feature>
<feature type="region of interest" description="Disordered" evidence="1">
    <location>
        <begin position="1"/>
        <end position="25"/>
    </location>
</feature>
<dbReference type="Proteomes" id="UP001472677">
    <property type="component" value="Unassembled WGS sequence"/>
</dbReference>
<evidence type="ECO:0000313" key="2">
    <source>
        <dbReference type="EMBL" id="KAK8600556.1"/>
    </source>
</evidence>